<evidence type="ECO:0000256" key="2">
    <source>
        <dbReference type="ARBA" id="ARBA00005712"/>
    </source>
</evidence>
<evidence type="ECO:0000256" key="7">
    <source>
        <dbReference type="ARBA" id="ARBA00023310"/>
    </source>
</evidence>
<sequence length="142" mass="15465">MTIENWNMTLTVRVISPDKTVWDSQAEEVILPSTTGQLGILSEHAPLLTALDVGVMRVRADKDWVAIALMGGFAEVEQNEVTILVNGAEQGDKINLEEAKKAYSEAETRLNSSTTGSRQEQIQAKQALKRARARVQAAGGMV</sequence>
<keyword evidence="4 8" id="KW-0406">Ion transport</keyword>
<dbReference type="SUPFAM" id="SSF51344">
    <property type="entry name" value="Epsilon subunit of F1F0-ATP synthase N-terminal domain"/>
    <property type="match status" value="1"/>
</dbReference>
<reference evidence="12 13" key="1">
    <citation type="submission" date="2012-06" db="EMBL/GenBank/DDBJ databases">
        <title>Finished chromosome of genome of Oscillatoria acuminata PCC 6304.</title>
        <authorList>
            <consortium name="US DOE Joint Genome Institute"/>
            <person name="Gugger M."/>
            <person name="Coursin T."/>
            <person name="Rippka R."/>
            <person name="Tandeau De Marsac N."/>
            <person name="Huntemann M."/>
            <person name="Wei C.-L."/>
            <person name="Han J."/>
            <person name="Detter J.C."/>
            <person name="Han C."/>
            <person name="Tapia R."/>
            <person name="Davenport K."/>
            <person name="Daligault H."/>
            <person name="Erkkila T."/>
            <person name="Gu W."/>
            <person name="Munk A.C.C."/>
            <person name="Teshima H."/>
            <person name="Xu Y."/>
            <person name="Chain P."/>
            <person name="Chen A."/>
            <person name="Krypides N."/>
            <person name="Mavromatis K."/>
            <person name="Markowitz V."/>
            <person name="Szeto E."/>
            <person name="Ivanova N."/>
            <person name="Mikhailova N."/>
            <person name="Ovchinnikova G."/>
            <person name="Pagani I."/>
            <person name="Pati A."/>
            <person name="Goodwin L."/>
            <person name="Peters L."/>
            <person name="Pitluck S."/>
            <person name="Woyke T."/>
            <person name="Kerfeld C."/>
        </authorList>
    </citation>
    <scope>NUCLEOTIDE SEQUENCE [LARGE SCALE GENOMIC DNA]</scope>
    <source>
        <strain evidence="12 13">PCC 6304</strain>
    </source>
</reference>
<evidence type="ECO:0000256" key="5">
    <source>
        <dbReference type="ARBA" id="ARBA00023136"/>
    </source>
</evidence>
<feature type="domain" description="ATP synthase epsilon subunit C-terminal" evidence="10">
    <location>
        <begin position="93"/>
        <end position="139"/>
    </location>
</feature>
<dbReference type="GO" id="GO:0012505">
    <property type="term" value="C:endomembrane system"/>
    <property type="evidence" value="ECO:0007669"/>
    <property type="project" value="UniProtKB-SubCell"/>
</dbReference>
<dbReference type="EMBL" id="CP003607">
    <property type="protein sequence ID" value="AFY83337.1"/>
    <property type="molecule type" value="Genomic_DNA"/>
</dbReference>
<protein>
    <recommendedName>
        <fullName evidence="8">ATP synthase epsilon chain</fullName>
    </recommendedName>
    <alternativeName>
        <fullName evidence="8">ATP synthase F1 sector epsilon subunit</fullName>
    </alternativeName>
    <alternativeName>
        <fullName evidence="8">F-ATPase epsilon subunit</fullName>
    </alternativeName>
</protein>
<dbReference type="KEGG" id="oac:Oscil6304_3779"/>
<dbReference type="PANTHER" id="PTHR13822">
    <property type="entry name" value="ATP SYNTHASE DELTA/EPSILON CHAIN"/>
    <property type="match status" value="1"/>
</dbReference>
<dbReference type="GO" id="GO:0031676">
    <property type="term" value="C:plasma membrane-derived thylakoid membrane"/>
    <property type="evidence" value="ECO:0007669"/>
    <property type="project" value="UniProtKB-SubCell"/>
</dbReference>
<proteinExistence type="inferred from homology"/>
<dbReference type="GO" id="GO:0005524">
    <property type="term" value="F:ATP binding"/>
    <property type="evidence" value="ECO:0007669"/>
    <property type="project" value="UniProtKB-UniRule"/>
</dbReference>
<name>K9TKG6_9CYAN</name>
<dbReference type="NCBIfam" id="TIGR01216">
    <property type="entry name" value="ATP_synt_epsi"/>
    <property type="match status" value="1"/>
</dbReference>
<keyword evidence="7 8" id="KW-0066">ATP synthesis</keyword>
<dbReference type="GO" id="GO:0045259">
    <property type="term" value="C:proton-transporting ATP synthase complex"/>
    <property type="evidence" value="ECO:0007669"/>
    <property type="project" value="UniProtKB-KW"/>
</dbReference>
<dbReference type="Gene3D" id="2.60.15.10">
    <property type="entry name" value="F0F1 ATP synthase delta/epsilon subunit, N-terminal"/>
    <property type="match status" value="1"/>
</dbReference>
<keyword evidence="13" id="KW-1185">Reference proteome</keyword>
<dbReference type="InParanoid" id="K9TKG6"/>
<evidence type="ECO:0000256" key="8">
    <source>
        <dbReference type="HAMAP-Rule" id="MF_00530"/>
    </source>
</evidence>
<organism evidence="12 13">
    <name type="scientific">Oscillatoria acuminata PCC 6304</name>
    <dbReference type="NCBI Taxonomy" id="56110"/>
    <lineage>
        <taxon>Bacteria</taxon>
        <taxon>Bacillati</taxon>
        <taxon>Cyanobacteriota</taxon>
        <taxon>Cyanophyceae</taxon>
        <taxon>Oscillatoriophycideae</taxon>
        <taxon>Oscillatoriales</taxon>
        <taxon>Oscillatoriaceae</taxon>
        <taxon>Oscillatoria</taxon>
    </lineage>
</organism>
<evidence type="ECO:0000256" key="6">
    <source>
        <dbReference type="ARBA" id="ARBA00023196"/>
    </source>
</evidence>
<evidence type="ECO:0000256" key="1">
    <source>
        <dbReference type="ARBA" id="ARBA00004184"/>
    </source>
</evidence>
<keyword evidence="8" id="KW-0375">Hydrogen ion transport</keyword>
<feature type="domain" description="ATP synthase F1 complex delta/epsilon subunit N-terminal" evidence="11">
    <location>
        <begin position="10"/>
        <end position="88"/>
    </location>
</feature>
<dbReference type="HAMAP" id="MF_00530">
    <property type="entry name" value="ATP_synth_epsil_bac"/>
    <property type="match status" value="1"/>
</dbReference>
<dbReference type="eggNOG" id="COG0355">
    <property type="taxonomic scope" value="Bacteria"/>
</dbReference>
<evidence type="ECO:0000256" key="3">
    <source>
        <dbReference type="ARBA" id="ARBA00022448"/>
    </source>
</evidence>
<dbReference type="Pfam" id="PF02823">
    <property type="entry name" value="ATP-synt_DE_N"/>
    <property type="match status" value="1"/>
</dbReference>
<comment type="subunit">
    <text evidence="8 9">F-type ATPases have 2 components, CF(1) - the catalytic core - and CF(0) - the membrane proton channel. CF(1) has five subunits: alpha(3), beta(3), gamma(1), delta(1), epsilon(1). CF(0) has three main subunits: a, b and c.</text>
</comment>
<dbReference type="Proteomes" id="UP000010367">
    <property type="component" value="Chromosome"/>
</dbReference>
<dbReference type="InterPro" id="IPR001469">
    <property type="entry name" value="ATP_synth_F1_dsu/esu"/>
</dbReference>
<dbReference type="HOGENOM" id="CLU_084338_1_2_3"/>
<accession>K9TKG6</accession>
<comment type="subcellular location">
    <subcellularLocation>
        <location evidence="8">Cellular thylakoid membrane</location>
        <topology evidence="8">Peripheral membrane protein</topology>
    </subcellularLocation>
    <subcellularLocation>
        <location evidence="1">Endomembrane system</location>
        <topology evidence="1">Peripheral membrane protein</topology>
    </subcellularLocation>
</comment>
<dbReference type="InterPro" id="IPR020547">
    <property type="entry name" value="ATP_synth_F1_esu_C"/>
</dbReference>
<dbReference type="STRING" id="56110.Oscil6304_3779"/>
<dbReference type="FunCoup" id="K9TKG6">
    <property type="interactions" value="458"/>
</dbReference>
<dbReference type="InterPro" id="IPR036771">
    <property type="entry name" value="ATPsynth_dsu/esu_N"/>
</dbReference>
<gene>
    <name evidence="8" type="primary">atpC</name>
    <name evidence="12" type="ORF">Oscil6304_3779</name>
</gene>
<evidence type="ECO:0000259" key="10">
    <source>
        <dbReference type="Pfam" id="PF00401"/>
    </source>
</evidence>
<keyword evidence="8" id="KW-0793">Thylakoid</keyword>
<evidence type="ECO:0000259" key="11">
    <source>
        <dbReference type="Pfam" id="PF02823"/>
    </source>
</evidence>
<dbReference type="PATRIC" id="fig|56110.3.peg.4552"/>
<keyword evidence="6 8" id="KW-0139">CF(1)</keyword>
<dbReference type="NCBIfam" id="NF009977">
    <property type="entry name" value="PRK13442.1"/>
    <property type="match status" value="1"/>
</dbReference>
<dbReference type="Gene3D" id="1.10.287.540">
    <property type="entry name" value="Helix hairpin bin"/>
    <property type="match status" value="1"/>
</dbReference>
<dbReference type="Pfam" id="PF00401">
    <property type="entry name" value="ATP-synt_DE"/>
    <property type="match status" value="1"/>
</dbReference>
<evidence type="ECO:0000256" key="9">
    <source>
        <dbReference type="RuleBase" id="RU003656"/>
    </source>
</evidence>
<dbReference type="PANTHER" id="PTHR13822:SF10">
    <property type="entry name" value="ATP SYNTHASE EPSILON CHAIN, CHLOROPLASTIC"/>
    <property type="match status" value="1"/>
</dbReference>
<keyword evidence="3 8" id="KW-0813">Transport</keyword>
<dbReference type="GO" id="GO:0046933">
    <property type="term" value="F:proton-transporting ATP synthase activity, rotational mechanism"/>
    <property type="evidence" value="ECO:0007669"/>
    <property type="project" value="UniProtKB-UniRule"/>
</dbReference>
<comment type="similarity">
    <text evidence="2 8 9">Belongs to the ATPase epsilon chain family.</text>
</comment>
<dbReference type="CDD" id="cd12152">
    <property type="entry name" value="F1-ATPase_delta"/>
    <property type="match status" value="1"/>
</dbReference>
<keyword evidence="5 8" id="KW-0472">Membrane</keyword>
<comment type="function">
    <text evidence="8">Produces ATP from ADP in the presence of a proton gradient across the membrane.</text>
</comment>
<evidence type="ECO:0000256" key="4">
    <source>
        <dbReference type="ARBA" id="ARBA00023065"/>
    </source>
</evidence>
<dbReference type="AlphaFoldDB" id="K9TKG6"/>
<evidence type="ECO:0000313" key="13">
    <source>
        <dbReference type="Proteomes" id="UP000010367"/>
    </source>
</evidence>
<evidence type="ECO:0000313" key="12">
    <source>
        <dbReference type="EMBL" id="AFY83337.1"/>
    </source>
</evidence>
<dbReference type="InterPro" id="IPR020546">
    <property type="entry name" value="ATP_synth_F1_dsu/esu_N"/>
</dbReference>